<dbReference type="Proteomes" id="UP000324800">
    <property type="component" value="Unassembled WGS sequence"/>
</dbReference>
<sequence length="209" mass="22479">TNSDIGLVPPAPSKTTESSISDLTNDAPVIVDIATGKSKAYVFSTQEDLNDWMAIQDNVANLAIEDNLYIVNKQVTDQWWDGTDLKVLETEQPDMSNVITILGTATGNGNAITDISIDSNTLTSAKNATFVTTGFDQSITGMKTFTNTIISNGIQYSGYDNTSVFLAGGGVRAISDIVSTVDLTDYYNKTKTDELLGDKANSADLDNYY</sequence>
<gene>
    <name evidence="2" type="ORF">EZS28_055139</name>
</gene>
<dbReference type="AlphaFoldDB" id="A0A5J4Q910"/>
<dbReference type="EMBL" id="SNRW01046710">
    <property type="protein sequence ID" value="KAA6317181.1"/>
    <property type="molecule type" value="Genomic_DNA"/>
</dbReference>
<accession>A0A5J4Q910</accession>
<evidence type="ECO:0000256" key="1">
    <source>
        <dbReference type="SAM" id="MobiDB-lite"/>
    </source>
</evidence>
<evidence type="ECO:0000313" key="2">
    <source>
        <dbReference type="EMBL" id="KAA6317181.1"/>
    </source>
</evidence>
<feature type="region of interest" description="Disordered" evidence="1">
    <location>
        <begin position="1"/>
        <end position="20"/>
    </location>
</feature>
<evidence type="ECO:0000313" key="3">
    <source>
        <dbReference type="Proteomes" id="UP000324800"/>
    </source>
</evidence>
<reference evidence="2 3" key="1">
    <citation type="submission" date="2019-03" db="EMBL/GenBank/DDBJ databases">
        <title>Single cell metagenomics reveals metabolic interactions within the superorganism composed of flagellate Streblomastix strix and complex community of Bacteroidetes bacteria on its surface.</title>
        <authorList>
            <person name="Treitli S.C."/>
            <person name="Kolisko M."/>
            <person name="Husnik F."/>
            <person name="Keeling P."/>
            <person name="Hampl V."/>
        </authorList>
    </citation>
    <scope>NUCLEOTIDE SEQUENCE [LARGE SCALE GENOMIC DNA]</scope>
    <source>
        <strain evidence="2">ST1C</strain>
    </source>
</reference>
<feature type="non-terminal residue" evidence="2">
    <location>
        <position position="209"/>
    </location>
</feature>
<proteinExistence type="predicted"/>
<protein>
    <submittedName>
        <fullName evidence="2">Uncharacterized protein</fullName>
    </submittedName>
</protein>
<feature type="non-terminal residue" evidence="2">
    <location>
        <position position="1"/>
    </location>
</feature>
<organism evidence="2 3">
    <name type="scientific">Streblomastix strix</name>
    <dbReference type="NCBI Taxonomy" id="222440"/>
    <lineage>
        <taxon>Eukaryota</taxon>
        <taxon>Metamonada</taxon>
        <taxon>Preaxostyla</taxon>
        <taxon>Oxymonadida</taxon>
        <taxon>Streblomastigidae</taxon>
        <taxon>Streblomastix</taxon>
    </lineage>
</organism>
<comment type="caution">
    <text evidence="2">The sequence shown here is derived from an EMBL/GenBank/DDBJ whole genome shotgun (WGS) entry which is preliminary data.</text>
</comment>
<name>A0A5J4Q910_9EUKA</name>